<feature type="region of interest" description="Disordered" evidence="2">
    <location>
        <begin position="1"/>
        <end position="21"/>
    </location>
</feature>
<dbReference type="EMBL" id="CP015054">
    <property type="protein sequence ID" value="QGN13568.1"/>
    <property type="molecule type" value="Genomic_DNA"/>
</dbReference>
<evidence type="ECO:0000313" key="5">
    <source>
        <dbReference type="Proteomes" id="UP000422736"/>
    </source>
</evidence>
<dbReference type="Pfam" id="PF25338">
    <property type="entry name" value="C2_DCK_4th"/>
    <property type="match status" value="1"/>
</dbReference>
<protein>
    <submittedName>
        <fullName evidence="4">DOCK-like protein YLR422W</fullName>
    </submittedName>
</protein>
<feature type="region of interest" description="Disordered" evidence="2">
    <location>
        <begin position="1885"/>
        <end position="1960"/>
    </location>
</feature>
<organism evidence="4 5">
    <name type="scientific">Kluyveromyces marxianus</name>
    <name type="common">Yeast</name>
    <name type="synonym">Candida kefyr</name>
    <dbReference type="NCBI Taxonomy" id="4911"/>
    <lineage>
        <taxon>Eukaryota</taxon>
        <taxon>Fungi</taxon>
        <taxon>Dikarya</taxon>
        <taxon>Ascomycota</taxon>
        <taxon>Saccharomycotina</taxon>
        <taxon>Saccharomycetes</taxon>
        <taxon>Saccharomycetales</taxon>
        <taxon>Saccharomycetaceae</taxon>
        <taxon>Kluyveromyces</taxon>
    </lineage>
</organism>
<dbReference type="Pfam" id="PF20421">
    <property type="entry name" value="DHR-2_Lobe_C"/>
    <property type="match status" value="1"/>
</dbReference>
<evidence type="ECO:0000259" key="3">
    <source>
        <dbReference type="PROSITE" id="PS51651"/>
    </source>
</evidence>
<dbReference type="InterPro" id="IPR027357">
    <property type="entry name" value="DOCKER_dom"/>
</dbReference>
<dbReference type="PANTHER" id="PTHR45653">
    <property type="entry name" value="DEDICATOR OF CYTOKINESIS"/>
    <property type="match status" value="1"/>
</dbReference>
<dbReference type="CDD" id="cd11684">
    <property type="entry name" value="DHR2_DOCK"/>
    <property type="match status" value="1"/>
</dbReference>
<dbReference type="InterPro" id="IPR043162">
    <property type="entry name" value="DOCK_C_lobe_C"/>
</dbReference>
<dbReference type="PROSITE" id="PS51651">
    <property type="entry name" value="DOCKER"/>
    <property type="match status" value="1"/>
</dbReference>
<dbReference type="InterPro" id="IPR057500">
    <property type="entry name" value="C2_DCK1_4th"/>
</dbReference>
<dbReference type="Gene3D" id="1.25.40.410">
    <property type="match status" value="1"/>
</dbReference>
<evidence type="ECO:0000313" key="4">
    <source>
        <dbReference type="EMBL" id="QGN13568.1"/>
    </source>
</evidence>
<dbReference type="Gene3D" id="1.20.58.740">
    <property type="match status" value="1"/>
</dbReference>
<evidence type="ECO:0000256" key="2">
    <source>
        <dbReference type="SAM" id="MobiDB-lite"/>
    </source>
</evidence>
<dbReference type="InterPro" id="IPR026791">
    <property type="entry name" value="DOCK"/>
</dbReference>
<feature type="compositionally biased region" description="Polar residues" evidence="2">
    <location>
        <begin position="7"/>
        <end position="21"/>
    </location>
</feature>
<dbReference type="PANTHER" id="PTHR45653:SF10">
    <property type="entry name" value="MYOBLAST CITY, ISOFORM B"/>
    <property type="match status" value="1"/>
</dbReference>
<comment type="similarity">
    <text evidence="1">Belongs to the DOCK family.</text>
</comment>
<accession>A0ABX6ETF0</accession>
<reference evidence="4 5" key="1">
    <citation type="submission" date="2016-03" db="EMBL/GenBank/DDBJ databases">
        <title>How can Kluyveromyces marxianus grow so fast - potential evolutionary course in Saccharomyces Complex revealed by comparative genomics.</title>
        <authorList>
            <person name="Mo W."/>
            <person name="Lu W."/>
            <person name="Yang X."/>
            <person name="Qi J."/>
            <person name="Lv H."/>
        </authorList>
    </citation>
    <scope>NUCLEOTIDE SEQUENCE [LARGE SCALE GENOMIC DNA]</scope>
    <source>
        <strain evidence="4 5">FIM1</strain>
    </source>
</reference>
<feature type="compositionally biased region" description="Low complexity" evidence="2">
    <location>
        <begin position="1885"/>
        <end position="1902"/>
    </location>
</feature>
<gene>
    <name evidence="4" type="primary">DCK1</name>
    <name evidence="4" type="ORF">FIM1_209</name>
</gene>
<keyword evidence="5" id="KW-1185">Reference proteome</keyword>
<dbReference type="Proteomes" id="UP000422736">
    <property type="component" value="Chromosome 1"/>
</dbReference>
<feature type="domain" description="DOCKER" evidence="3">
    <location>
        <begin position="1436"/>
        <end position="1850"/>
    </location>
</feature>
<feature type="compositionally biased region" description="Low complexity" evidence="2">
    <location>
        <begin position="1921"/>
        <end position="1944"/>
    </location>
</feature>
<dbReference type="InterPro" id="IPR046773">
    <property type="entry name" value="DOCKER_Lobe_C"/>
</dbReference>
<proteinExistence type="inferred from homology"/>
<feature type="compositionally biased region" description="Polar residues" evidence="2">
    <location>
        <begin position="1904"/>
        <end position="1920"/>
    </location>
</feature>
<dbReference type="InterPro" id="IPR043161">
    <property type="entry name" value="DOCK_C_lobe_A"/>
</dbReference>
<evidence type="ECO:0000256" key="1">
    <source>
        <dbReference type="PROSITE-ProRule" id="PRU00984"/>
    </source>
</evidence>
<sequence length="1960" mass="223462">MRMMSESDISSNGNIEAQNSGQLNGSKRFEWIPTHKIIPGTVIRAFLPLKKCPELVLTSNDYADLYPGDEVFVVEQTKDGKWCRGYVSNDLMPMDFISNMNSDSEELPKQKIQLLIFPRRFVHLDFDKRIEDYEFLRFPTEEEYEQGNESQAAKLPSLYRLMKTSKTSRSTRPPYPYHVANSYSLNREILLSLFILTKHIYYLYSFGAFEVVEQMSKLYYKLDAERIRLQEQFMTSTERSAIIKSVLALMSKIPKLIASQALTKKAGTVRKSEALDPAGYRGVLTRNEETGELLTNSVSPQHMAASTSLYALTTNYPVSNVNDLKLKPDVNNKFHSFPPSQILVDCHEIIGKLISDQKSQDLVAYLYLRTAKEVLTESFIIDLKTIKNNSFETVSSVLFRNLPYNICENNKVYLAVEIIENTKVILDENGEQKIIKPFVPFHGAANDSVQVIRRGVVAGATDITRVFSKGKGSLASGYAYNFKVELLASFYTNKAGEPEDTPVDLSDPQKIANLMKNKNKISNKNNGWGDLIDRIINDSHTGIAVTSQIESVLVSVKEIKSDCNFLQTSVANSTAITTVYPQFYDTLSSSQSDRIYMTLDKVTLYGIESHKTNISNITIQVSSNNENVTFRRSGVDNYYKRWSFVSIRPGELVNETIRIDGIDSMSKEETLRVSAYLNGRLLAKSRFYVKKGRQILEYKRKSVFQLISSLSKPLVEIEVGTTYIGTNFNMDKTLHGLISLLRKNKFSEEEFEPKTIELLKALKMVPLTQVTKYFGSTLLTLLELLHYICYVNKARYSEELKKAIFTALVQFLDMNIARHDNCKHLFNDFVEEIERENVKYFPELGPTLVNMMSQQFNSSKESWTYVGRALCRSYVLILRLSRLFSKDFVGYHEEVDAFFSSLCVFFSVTNDSVLVDQVAILESYDLAINESSAIFDDTHLIQLISMLFDACQKKEDATQFGQSDQSSKEKRFVNAKFLLLRRIIQCSNLSSFFQDSTENATRLNFLNQVIGWCFQPLIKHNETLPDLTSVSFANGVLISIIEGCEDAVFKRNLLRLLPVFCRAFLFLRRTCGKQDKFRFKRVFNPLFPTFYPLAEITVDSMVTHEIVVEVLLEMTTIIIALTSIAETLYGSNASFINIIDECKDDEHFQSPLFIKKIVREDLISIFSTISRLIKGDFYPSKKWYTFTAATMRACMTLAEMCLDVLRIYYIPEESSTIENFDQIVWGRYAKIVLSIANHKTVNSTALNPLARKALYLIGDDLIGRSAHVFDQIWELLGNDTSVFDIESKYGIKRCSNYQLTLLLGTMDMVSDFFVFSLLRHAEARKVGSKVIWTTLVLIWIKEDSLTAAIEELTPQFFNAYQKGALKPSVLEVELFLDSLLYTIHLDVNDRMKDSLFDYIRILRDFLTAMAETEEIPSGPEFDDDRTANQLQIFGYLMSMNKPEMLHTLVNDLFISYMRRKDYIQAALSLELLALTYDWNPNDSLPATKYPPLPQQSSFERREYLYKEAARNFTKGLKLEKALTVYKDLAEAYDKINYDLDGLSFVHGQISNIYTDLQNVDRLVPSYFKVSFYGFGFPKNLRGKTYIFEGLPFEHITSIHNRLLKLYPGSKLVNSFTEADRLLVSPPNGKYIHVISVEPKLEISDEYATSEKKNDINNKVRSYVENRNLRTFSSSRKVAGTQGITDLWVIEYIFETKSTFPTLMNRSEVVNIDEKRLSPISNAIKSLQQKIQELSGLEDMCYKLMKENGDCSEIFSELSRNISGTIDAPINGGIAEYRVFYTDEETRSKLQESDVELLIAAFNELTIVLNRCLALHGQLCPPSLTKSHTVLQELFIRNFEREIQACNINVNQTKEETHSRIKQIQSTQSSFSKRNTMLMTPSIISASHSIRSSGSNGSAARASMPETSASYSLRSSKSNAISHTLSHATSQATSQTPSQAPSQSTRIMRPKSHINALRMNR</sequence>
<name>A0ABX6ETF0_KLUMA</name>